<reference evidence="1 2" key="1">
    <citation type="submission" date="2016-10" db="EMBL/GenBank/DDBJ databases">
        <authorList>
            <person name="Varghese N."/>
            <person name="Submissions S."/>
        </authorList>
    </citation>
    <scope>NUCLEOTIDE SEQUENCE [LARGE SCALE GENOMIC DNA]</scope>
    <source>
        <strain evidence="1 2">DSM 14526</strain>
    </source>
</reference>
<dbReference type="AlphaFoldDB" id="A0AB37ZXE6"/>
<keyword evidence="2" id="KW-1185">Reference proteome</keyword>
<proteinExistence type="predicted"/>
<name>A0AB37ZXE6_9LACT</name>
<dbReference type="EMBL" id="FNQH01000001">
    <property type="protein sequence ID" value="SDZ95801.1"/>
    <property type="molecule type" value="Genomic_DNA"/>
</dbReference>
<comment type="caution">
    <text evidence="1">The sequence shown here is derived from an EMBL/GenBank/DDBJ whole genome shotgun (WGS) entry which is preliminary data.</text>
</comment>
<dbReference type="Proteomes" id="UP000199042">
    <property type="component" value="Unassembled WGS sequence"/>
</dbReference>
<evidence type="ECO:0000313" key="1">
    <source>
        <dbReference type="EMBL" id="SDZ95801.1"/>
    </source>
</evidence>
<dbReference type="RefSeq" id="WP_086986782.1">
    <property type="nucleotide sequence ID" value="NZ_FJNA01000002.1"/>
</dbReference>
<organism evidence="1 2">
    <name type="scientific">Trichococcus collinsii</name>
    <dbReference type="NCBI Taxonomy" id="157076"/>
    <lineage>
        <taxon>Bacteria</taxon>
        <taxon>Bacillati</taxon>
        <taxon>Bacillota</taxon>
        <taxon>Bacilli</taxon>
        <taxon>Lactobacillales</taxon>
        <taxon>Carnobacteriaceae</taxon>
        <taxon>Trichococcus</taxon>
    </lineage>
</organism>
<accession>A0AB37ZXE6</accession>
<protein>
    <submittedName>
        <fullName evidence="1">Uncharacterized protein</fullName>
    </submittedName>
</protein>
<gene>
    <name evidence="1" type="ORF">SAMN04488525_101722</name>
</gene>
<sequence length="67" mass="7628">MVYGRKSAMRLFVAYKFQNGSGYTTLRVKNYKGVNARVLSEIAAHLQENAPDVKGNIIITNWKELRP</sequence>
<evidence type="ECO:0000313" key="2">
    <source>
        <dbReference type="Proteomes" id="UP000199042"/>
    </source>
</evidence>